<keyword evidence="2" id="KW-1133">Transmembrane helix</keyword>
<gene>
    <name evidence="3" type="ORF">RMN56_08620</name>
</gene>
<feature type="transmembrane region" description="Helical" evidence="2">
    <location>
        <begin position="46"/>
        <end position="69"/>
    </location>
</feature>
<dbReference type="EMBL" id="CP134876">
    <property type="protein sequence ID" value="WNM41390.1"/>
    <property type="molecule type" value="Genomic_DNA"/>
</dbReference>
<evidence type="ECO:0000256" key="2">
    <source>
        <dbReference type="SAM" id="Phobius"/>
    </source>
</evidence>
<feature type="transmembrane region" description="Helical" evidence="2">
    <location>
        <begin position="299"/>
        <end position="321"/>
    </location>
</feature>
<feature type="transmembrane region" description="Helical" evidence="2">
    <location>
        <begin position="172"/>
        <end position="192"/>
    </location>
</feature>
<feature type="transmembrane region" description="Helical" evidence="2">
    <location>
        <begin position="213"/>
        <end position="234"/>
    </location>
</feature>
<protein>
    <submittedName>
        <fullName evidence="3">MFS transporter</fullName>
    </submittedName>
</protein>
<evidence type="ECO:0000313" key="4">
    <source>
        <dbReference type="Proteomes" id="UP001303001"/>
    </source>
</evidence>
<dbReference type="InterPro" id="IPR036259">
    <property type="entry name" value="MFS_trans_sf"/>
</dbReference>
<dbReference type="PANTHER" id="PTHR23542">
    <property type="match status" value="1"/>
</dbReference>
<feature type="transmembrane region" description="Helical" evidence="2">
    <location>
        <begin position="362"/>
        <end position="381"/>
    </location>
</feature>
<dbReference type="Gene3D" id="1.20.1250.20">
    <property type="entry name" value="MFS general substrate transporter like domains"/>
    <property type="match status" value="1"/>
</dbReference>
<evidence type="ECO:0000313" key="3">
    <source>
        <dbReference type="EMBL" id="WNM41390.1"/>
    </source>
</evidence>
<dbReference type="SUPFAM" id="SSF103473">
    <property type="entry name" value="MFS general substrate transporter"/>
    <property type="match status" value="1"/>
</dbReference>
<feature type="transmembrane region" description="Helical" evidence="2">
    <location>
        <begin position="333"/>
        <end position="356"/>
    </location>
</feature>
<accession>A0ABZ0A1S2</accession>
<proteinExistence type="predicted"/>
<keyword evidence="2" id="KW-0812">Transmembrane</keyword>
<dbReference type="PANTHER" id="PTHR23542:SF1">
    <property type="entry name" value="MAJOR FACILITATOR SUPERFAMILY (MFS) PROFILE DOMAIN-CONTAINING PROTEIN"/>
    <property type="match status" value="1"/>
</dbReference>
<keyword evidence="4" id="KW-1185">Reference proteome</keyword>
<feature type="region of interest" description="Disordered" evidence="1">
    <location>
        <begin position="382"/>
        <end position="404"/>
    </location>
</feature>
<feature type="transmembrane region" description="Helical" evidence="2">
    <location>
        <begin position="276"/>
        <end position="293"/>
    </location>
</feature>
<feature type="transmembrane region" description="Helical" evidence="2">
    <location>
        <begin position="246"/>
        <end position="264"/>
    </location>
</feature>
<name>A0ABZ0A1S2_9ACTN</name>
<keyword evidence="2" id="KW-0472">Membrane</keyword>
<feature type="compositionally biased region" description="Basic and acidic residues" evidence="1">
    <location>
        <begin position="384"/>
        <end position="393"/>
    </location>
</feature>
<dbReference type="Pfam" id="PF07690">
    <property type="entry name" value="MFS_1"/>
    <property type="match status" value="1"/>
</dbReference>
<evidence type="ECO:0000256" key="1">
    <source>
        <dbReference type="SAM" id="MobiDB-lite"/>
    </source>
</evidence>
<organism evidence="3 4">
    <name type="scientific">Micromonospora halotolerans</name>
    <dbReference type="NCBI Taxonomy" id="709879"/>
    <lineage>
        <taxon>Bacteria</taxon>
        <taxon>Bacillati</taxon>
        <taxon>Actinomycetota</taxon>
        <taxon>Actinomycetes</taxon>
        <taxon>Micromonosporales</taxon>
        <taxon>Micromonosporaceae</taxon>
        <taxon>Micromonospora</taxon>
    </lineage>
</organism>
<sequence length="404" mass="40061">MSVDSSGIRAVLRAPQVLRVLLSSQVGRLPTASGPLALLLFARQSLSLAAAGLLVAAYTAGMAVGTPLLARAVDRWRQPPVLWAAAVLSGLGFGAVALTGGHLTGAVVGAAVAGLGTPPLEACLRTLWPALLPPGTVPTAYTLDIAVQEVIFVVGPLVTLLAVTLAGPPAGLVSAGVLQLAGTAAYALSPAVRAWRGVPAARHWAGPLRVPRFSVLMAGVVGVGAAVGSIAVAVTGYAEAAGDRRLSGWLLAAQAAGALAGGLLYTRARPGGPGRLPLLAAALTVGFLPLLIAPGPVPMAGLLMVSGLALPPLLTAIFLTAERLAEPGTVAEAFAWVSTAFVVGSAAGSALAGPLVSTDLRYGLAVAPAAALLGTVVLGAASRGDGRRPEKGPEPGAEVYARSS</sequence>
<reference evidence="3 4" key="1">
    <citation type="submission" date="2023-09" db="EMBL/GenBank/DDBJ databases">
        <title>Micromonospora halotolerans DSM 45598 genome sequence.</title>
        <authorList>
            <person name="Mo P."/>
        </authorList>
    </citation>
    <scope>NUCLEOTIDE SEQUENCE [LARGE SCALE GENOMIC DNA]</scope>
    <source>
        <strain evidence="3 4">DSM 45598</strain>
    </source>
</reference>
<feature type="transmembrane region" description="Helical" evidence="2">
    <location>
        <begin position="81"/>
        <end position="100"/>
    </location>
</feature>
<dbReference type="InterPro" id="IPR011701">
    <property type="entry name" value="MFS"/>
</dbReference>
<dbReference type="Proteomes" id="UP001303001">
    <property type="component" value="Chromosome"/>
</dbReference>
<dbReference type="RefSeq" id="WP_313723305.1">
    <property type="nucleotide sequence ID" value="NZ_CP134876.1"/>
</dbReference>